<dbReference type="PANTHER" id="PTHR12015:SF186">
    <property type="entry name" value="C-C MOTIF CHEMOKINE 21-LIKE-RELATED"/>
    <property type="match status" value="1"/>
</dbReference>
<dbReference type="GO" id="GO:0005615">
    <property type="term" value="C:extracellular space"/>
    <property type="evidence" value="ECO:0007669"/>
    <property type="project" value="UniProtKB-KW"/>
</dbReference>
<dbReference type="PANTHER" id="PTHR12015">
    <property type="entry name" value="SMALL INDUCIBLE CYTOKINE A"/>
    <property type="match status" value="1"/>
</dbReference>
<dbReference type="Pfam" id="PF00048">
    <property type="entry name" value="IL8"/>
    <property type="match status" value="1"/>
</dbReference>
<evidence type="ECO:0000313" key="4">
    <source>
        <dbReference type="Proteomes" id="UP000694891"/>
    </source>
</evidence>
<feature type="signal peptide" evidence="2">
    <location>
        <begin position="1"/>
        <end position="20"/>
    </location>
</feature>
<dbReference type="GO" id="GO:0006955">
    <property type="term" value="P:immune response"/>
    <property type="evidence" value="ECO:0007669"/>
    <property type="project" value="InterPro"/>
</dbReference>
<feature type="domain" description="Chemokine interleukin-8-like" evidence="3">
    <location>
        <begin position="24"/>
        <end position="86"/>
    </location>
</feature>
<evidence type="ECO:0000256" key="1">
    <source>
        <dbReference type="ARBA" id="ARBA00022514"/>
    </source>
</evidence>
<dbReference type="GO" id="GO:0008009">
    <property type="term" value="F:chemokine activity"/>
    <property type="evidence" value="ECO:0007669"/>
    <property type="project" value="InterPro"/>
</dbReference>
<dbReference type="InterPro" id="IPR039809">
    <property type="entry name" value="Chemokine_b/g/d"/>
</dbReference>
<name>A0A9Y4MVW5_9TELE</name>
<organism evidence="4 5">
    <name type="scientific">Stegastes partitus</name>
    <name type="common">bicolor damselfish</name>
    <dbReference type="NCBI Taxonomy" id="144197"/>
    <lineage>
        <taxon>Eukaryota</taxon>
        <taxon>Metazoa</taxon>
        <taxon>Chordata</taxon>
        <taxon>Craniata</taxon>
        <taxon>Vertebrata</taxon>
        <taxon>Euteleostomi</taxon>
        <taxon>Actinopterygii</taxon>
        <taxon>Neopterygii</taxon>
        <taxon>Teleostei</taxon>
        <taxon>Neoteleostei</taxon>
        <taxon>Acanthomorphata</taxon>
        <taxon>Ovalentaria</taxon>
        <taxon>Pomacentridae</taxon>
        <taxon>Stegastes</taxon>
    </lineage>
</organism>
<dbReference type="CTD" id="100333914"/>
<dbReference type="AlphaFoldDB" id="A0A9Y4MVW5"/>
<evidence type="ECO:0000313" key="5">
    <source>
        <dbReference type="RefSeq" id="XP_008274050.1"/>
    </source>
</evidence>
<protein>
    <submittedName>
        <fullName evidence="5">C-C motif chemokine 21</fullName>
    </submittedName>
</protein>
<feature type="chain" id="PRO_5041462752" evidence="2">
    <location>
        <begin position="21"/>
        <end position="103"/>
    </location>
</feature>
<dbReference type="RefSeq" id="XP_008274050.1">
    <property type="nucleotide sequence ID" value="XM_008275828.1"/>
</dbReference>
<dbReference type="GeneID" id="103353064"/>
<dbReference type="SMART" id="SM00199">
    <property type="entry name" value="SCY"/>
    <property type="match status" value="1"/>
</dbReference>
<dbReference type="InterPro" id="IPR036048">
    <property type="entry name" value="Interleukin_8-like_sf"/>
</dbReference>
<reference evidence="5" key="1">
    <citation type="submission" date="2025-08" db="UniProtKB">
        <authorList>
            <consortium name="RefSeq"/>
        </authorList>
    </citation>
    <scope>IDENTIFICATION</scope>
</reference>
<dbReference type="InterPro" id="IPR001811">
    <property type="entry name" value="Chemokine_IL8-like_dom"/>
</dbReference>
<dbReference type="Proteomes" id="UP000694891">
    <property type="component" value="Unplaced"/>
</dbReference>
<proteinExistence type="predicted"/>
<gene>
    <name evidence="5" type="primary">ccl25a</name>
</gene>
<keyword evidence="1" id="KW-0202">Cytokine</keyword>
<sequence>MRFNTLFFVLVLSCLCLALAQVSYDDCCLKYVRELRHGTRRHAVKYREQKPDGGCNIPAIIFTMRRGRVFCTDPKEKWVIDLMKRIDEKNWKPPRKPFRSNRG</sequence>
<evidence type="ECO:0000256" key="2">
    <source>
        <dbReference type="SAM" id="SignalP"/>
    </source>
</evidence>
<keyword evidence="4" id="KW-1185">Reference proteome</keyword>
<dbReference type="SUPFAM" id="SSF54117">
    <property type="entry name" value="Interleukin 8-like chemokines"/>
    <property type="match status" value="1"/>
</dbReference>
<dbReference type="CDD" id="cd00169">
    <property type="entry name" value="Chemokine"/>
    <property type="match status" value="1"/>
</dbReference>
<accession>A0A9Y4MVW5</accession>
<keyword evidence="2" id="KW-0732">Signal</keyword>
<dbReference type="Gene3D" id="2.40.50.40">
    <property type="match status" value="1"/>
</dbReference>
<evidence type="ECO:0000259" key="3">
    <source>
        <dbReference type="SMART" id="SM00199"/>
    </source>
</evidence>